<accession>A0A176W515</accession>
<proteinExistence type="predicted"/>
<organism evidence="1 2">
    <name type="scientific">Marchantia polymorpha subsp. ruderalis</name>
    <dbReference type="NCBI Taxonomy" id="1480154"/>
    <lineage>
        <taxon>Eukaryota</taxon>
        <taxon>Viridiplantae</taxon>
        <taxon>Streptophyta</taxon>
        <taxon>Embryophyta</taxon>
        <taxon>Marchantiophyta</taxon>
        <taxon>Marchantiopsida</taxon>
        <taxon>Marchantiidae</taxon>
        <taxon>Marchantiales</taxon>
        <taxon>Marchantiaceae</taxon>
        <taxon>Marchantia</taxon>
    </lineage>
</organism>
<dbReference type="AlphaFoldDB" id="A0A176W515"/>
<evidence type="ECO:0000313" key="2">
    <source>
        <dbReference type="Proteomes" id="UP000077202"/>
    </source>
</evidence>
<keyword evidence="2" id="KW-1185">Reference proteome</keyword>
<name>A0A176W515_MARPO</name>
<gene>
    <name evidence="1" type="ORF">AXG93_638s1120</name>
</gene>
<dbReference type="Proteomes" id="UP000077202">
    <property type="component" value="Unassembled WGS sequence"/>
</dbReference>
<dbReference type="EMBL" id="LVLJ01001765">
    <property type="protein sequence ID" value="OAE28124.1"/>
    <property type="molecule type" value="Genomic_DNA"/>
</dbReference>
<evidence type="ECO:0000313" key="1">
    <source>
        <dbReference type="EMBL" id="OAE28124.1"/>
    </source>
</evidence>
<sequence>MRIVSSRAQALRQSSVKEIALRLIDGRQQKTDDAGGLQSAQSRIPGRFGLVGWKLGLINSISVRSPRTRLGWAILCGTDAVDHEEIAIALTTTIEANLKCSEGVVSRSPEKTNAFAIPSYQAIVEPEACGARYKAAAAAPVLGPLRDPEEGPSCFLPS</sequence>
<reference evidence="1" key="1">
    <citation type="submission" date="2016-03" db="EMBL/GenBank/DDBJ databases">
        <title>Mechanisms controlling the formation of the plant cell surface in tip-growing cells are functionally conserved among land plants.</title>
        <authorList>
            <person name="Honkanen S."/>
            <person name="Jones V.A."/>
            <person name="Morieri G."/>
            <person name="Champion C."/>
            <person name="Hetherington A.J."/>
            <person name="Kelly S."/>
            <person name="Saint-Marcoux D."/>
            <person name="Proust H."/>
            <person name="Prescott H."/>
            <person name="Dolan L."/>
        </authorList>
    </citation>
    <scope>NUCLEOTIDE SEQUENCE [LARGE SCALE GENOMIC DNA]</scope>
    <source>
        <tissue evidence="1">Whole gametophyte</tissue>
    </source>
</reference>
<comment type="caution">
    <text evidence="1">The sequence shown here is derived from an EMBL/GenBank/DDBJ whole genome shotgun (WGS) entry which is preliminary data.</text>
</comment>
<protein>
    <submittedName>
        <fullName evidence="1">Uncharacterized protein</fullName>
    </submittedName>
</protein>